<proteinExistence type="predicted"/>
<organism evidence="1 2">
    <name type="scientific">Mollisia scopiformis</name>
    <name type="common">Conifer needle endophyte fungus</name>
    <name type="synonym">Phialocephala scopiformis</name>
    <dbReference type="NCBI Taxonomy" id="149040"/>
    <lineage>
        <taxon>Eukaryota</taxon>
        <taxon>Fungi</taxon>
        <taxon>Dikarya</taxon>
        <taxon>Ascomycota</taxon>
        <taxon>Pezizomycotina</taxon>
        <taxon>Leotiomycetes</taxon>
        <taxon>Helotiales</taxon>
        <taxon>Mollisiaceae</taxon>
        <taxon>Mollisia</taxon>
    </lineage>
</organism>
<sequence>MEPIFCCSSIRPYRPQKLSHEAKFTAFMEQATALATIVPTTFDAVALLNKETSYVVQVVRQVNYGAVEWKKHFAYTKVDGGSNFQEVSEKDLIDANYQKLNSYKNFKCIAHNRFFELNIYEKDPVNRHHWLANIARPAGDIDL</sequence>
<name>A0A194XMA7_MOLSC</name>
<evidence type="ECO:0000313" key="1">
    <source>
        <dbReference type="EMBL" id="KUJ21224.1"/>
    </source>
</evidence>
<evidence type="ECO:0000313" key="2">
    <source>
        <dbReference type="Proteomes" id="UP000070700"/>
    </source>
</evidence>
<dbReference type="OrthoDB" id="10264507at2759"/>
<dbReference type="KEGG" id="psco:LY89DRAFT_550680"/>
<dbReference type="GeneID" id="28818029"/>
<dbReference type="AlphaFoldDB" id="A0A194XMA7"/>
<dbReference type="RefSeq" id="XP_018075579.1">
    <property type="nucleotide sequence ID" value="XM_018208303.1"/>
</dbReference>
<accession>A0A194XMA7</accession>
<dbReference type="Proteomes" id="UP000070700">
    <property type="component" value="Unassembled WGS sequence"/>
</dbReference>
<gene>
    <name evidence="1" type="ORF">LY89DRAFT_550680</name>
</gene>
<dbReference type="InParanoid" id="A0A194XMA7"/>
<feature type="non-terminal residue" evidence="1">
    <location>
        <position position="143"/>
    </location>
</feature>
<keyword evidence="2" id="KW-1185">Reference proteome</keyword>
<reference evidence="1 2" key="1">
    <citation type="submission" date="2015-10" db="EMBL/GenBank/DDBJ databases">
        <title>Full genome of DAOMC 229536 Phialocephala scopiformis, a fungal endophyte of spruce producing the potent anti-insectan compound rugulosin.</title>
        <authorList>
            <consortium name="DOE Joint Genome Institute"/>
            <person name="Walker A.K."/>
            <person name="Frasz S.L."/>
            <person name="Seifert K.A."/>
            <person name="Miller J.D."/>
            <person name="Mondo S.J."/>
            <person name="Labutti K."/>
            <person name="Lipzen A."/>
            <person name="Dockter R."/>
            <person name="Kennedy M."/>
            <person name="Grigoriev I.V."/>
            <person name="Spatafora J.W."/>
        </authorList>
    </citation>
    <scope>NUCLEOTIDE SEQUENCE [LARGE SCALE GENOMIC DNA]</scope>
    <source>
        <strain evidence="1 2">CBS 120377</strain>
    </source>
</reference>
<dbReference type="EMBL" id="KQ947408">
    <property type="protein sequence ID" value="KUJ21224.1"/>
    <property type="molecule type" value="Genomic_DNA"/>
</dbReference>
<protein>
    <submittedName>
        <fullName evidence="1">Uncharacterized protein</fullName>
    </submittedName>
</protein>